<dbReference type="InterPro" id="IPR005269">
    <property type="entry name" value="LOG"/>
</dbReference>
<dbReference type="RefSeq" id="WP_122237240.1">
    <property type="nucleotide sequence ID" value="NZ_RDQK01000010.1"/>
</dbReference>
<dbReference type="AlphaFoldDB" id="A0A3M6QEE7"/>
<dbReference type="Gene3D" id="3.40.50.450">
    <property type="match status" value="1"/>
</dbReference>
<dbReference type="NCBIfam" id="TIGR00730">
    <property type="entry name" value="Rossman fold protein, TIGR00730 family"/>
    <property type="match status" value="1"/>
</dbReference>
<dbReference type="EMBL" id="RDQM01000001">
    <property type="protein sequence ID" value="RMX01470.1"/>
    <property type="molecule type" value="Genomic_DNA"/>
</dbReference>
<accession>A0A3M6R626</accession>
<dbReference type="PANTHER" id="PTHR31223">
    <property type="entry name" value="LOG FAMILY PROTEIN YJL055W"/>
    <property type="match status" value="1"/>
</dbReference>
<dbReference type="PANTHER" id="PTHR31223:SF70">
    <property type="entry name" value="LOG FAMILY PROTEIN YJL055W"/>
    <property type="match status" value="1"/>
</dbReference>
<comment type="similarity">
    <text evidence="2 3">Belongs to the LOG family.</text>
</comment>
<gene>
    <name evidence="5" type="ORF">EBQ24_05020</name>
    <name evidence="4" type="ORF">EBQ26_01490</name>
</gene>
<evidence type="ECO:0000313" key="7">
    <source>
        <dbReference type="Proteomes" id="UP000281171"/>
    </source>
</evidence>
<dbReference type="SUPFAM" id="SSF102405">
    <property type="entry name" value="MCP/YpsA-like"/>
    <property type="match status" value="1"/>
</dbReference>
<keyword evidence="3" id="KW-0378">Hydrolase</keyword>
<name>A0A3M6QEE7_9BURK</name>
<sequence>MASPAFSLCVYCGSRDGSNPAMQAAAQTVGHWIGAHGGQLVYGGGRTGLMGLVAQATKTAGGRVVGVIPTALVDRELANPDCDELHVVDTMHQRKAMMAERSDAFLALPGGIGTFEELFEVWTWRQLGYHDKPIGILNAEGYYDALHVFLQNCIHNGYISEWQMELIQFNNNATALLQELVQMAGTNAADPQLLNRNL</sequence>
<dbReference type="GO" id="GO:0005829">
    <property type="term" value="C:cytosol"/>
    <property type="evidence" value="ECO:0007669"/>
    <property type="project" value="TreeGrafter"/>
</dbReference>
<reference evidence="6 7" key="1">
    <citation type="submission" date="2018-10" db="EMBL/GenBank/DDBJ databases">
        <title>Comamonadaceae CDC group NO-1 genome sequencing and assembly.</title>
        <authorList>
            <person name="Bernier A.-M."/>
            <person name="Bernard K."/>
        </authorList>
    </citation>
    <scope>NUCLEOTIDE SEQUENCE [LARGE SCALE GENOMIC DNA]</scope>
    <source>
        <strain evidence="5 7">NML180581</strain>
        <strain evidence="4 6">NML970147</strain>
    </source>
</reference>
<proteinExistence type="inferred from homology"/>
<dbReference type="InterPro" id="IPR031100">
    <property type="entry name" value="LOG_fam"/>
</dbReference>
<evidence type="ECO:0000256" key="1">
    <source>
        <dbReference type="ARBA" id="ARBA00000274"/>
    </source>
</evidence>
<dbReference type="Proteomes" id="UP000267521">
    <property type="component" value="Unassembled WGS sequence"/>
</dbReference>
<dbReference type="EC" id="3.2.2.n1" evidence="3"/>
<evidence type="ECO:0000256" key="3">
    <source>
        <dbReference type="RuleBase" id="RU363015"/>
    </source>
</evidence>
<dbReference type="Proteomes" id="UP000281171">
    <property type="component" value="Unassembled WGS sequence"/>
</dbReference>
<dbReference type="Pfam" id="PF03641">
    <property type="entry name" value="Lysine_decarbox"/>
    <property type="match status" value="1"/>
</dbReference>
<dbReference type="EMBL" id="RDQK01000010">
    <property type="protein sequence ID" value="RMX10290.1"/>
    <property type="molecule type" value="Genomic_DNA"/>
</dbReference>
<evidence type="ECO:0000313" key="6">
    <source>
        <dbReference type="Proteomes" id="UP000267521"/>
    </source>
</evidence>
<accession>A0A3M6QEE7</accession>
<protein>
    <recommendedName>
        <fullName evidence="3">Cytokinin riboside 5'-monophosphate phosphoribohydrolase</fullName>
        <ecNumber evidence="3">3.2.2.n1</ecNumber>
    </recommendedName>
</protein>
<evidence type="ECO:0000313" key="5">
    <source>
        <dbReference type="EMBL" id="RMX10290.1"/>
    </source>
</evidence>
<evidence type="ECO:0000313" key="4">
    <source>
        <dbReference type="EMBL" id="RMX01470.1"/>
    </source>
</evidence>
<organism evidence="4 6">
    <name type="scientific">Allofranklinella schreckenbergeri</name>
    <dbReference type="NCBI Taxonomy" id="1076744"/>
    <lineage>
        <taxon>Bacteria</taxon>
        <taxon>Pseudomonadati</taxon>
        <taxon>Pseudomonadota</taxon>
        <taxon>Betaproteobacteria</taxon>
        <taxon>Burkholderiales</taxon>
        <taxon>Comamonadaceae</taxon>
        <taxon>Allofranklinella</taxon>
    </lineage>
</organism>
<evidence type="ECO:0000256" key="2">
    <source>
        <dbReference type="ARBA" id="ARBA00006763"/>
    </source>
</evidence>
<comment type="catalytic activity">
    <reaction evidence="1">
        <text>AMP + H2O = D-ribose 5-phosphate + adenine</text>
        <dbReference type="Rhea" id="RHEA:20129"/>
        <dbReference type="ChEBI" id="CHEBI:15377"/>
        <dbReference type="ChEBI" id="CHEBI:16708"/>
        <dbReference type="ChEBI" id="CHEBI:78346"/>
        <dbReference type="ChEBI" id="CHEBI:456215"/>
        <dbReference type="EC" id="3.2.2.4"/>
    </reaction>
</comment>
<keyword evidence="3" id="KW-0203">Cytokinin biosynthesis</keyword>
<comment type="caution">
    <text evidence="4">The sequence shown here is derived from an EMBL/GenBank/DDBJ whole genome shotgun (WGS) entry which is preliminary data.</text>
</comment>
<dbReference type="GO" id="GO:0008714">
    <property type="term" value="F:AMP nucleosidase activity"/>
    <property type="evidence" value="ECO:0007669"/>
    <property type="project" value="UniProtKB-EC"/>
</dbReference>
<dbReference type="GO" id="GO:0009691">
    <property type="term" value="P:cytokinin biosynthetic process"/>
    <property type="evidence" value="ECO:0007669"/>
    <property type="project" value="UniProtKB-UniRule"/>
</dbReference>